<sequence>MSSPSSVASSTFSRASAHALSFSSISSASSPFSGASHVDHRGFLKSSHRAGGPVLTSLPAWTTENTFTNNPVQIHDRARKILDDLKIKFSAVVLKGRISKVDPEPAPIPTVLVLMPDHPQADLWYQAAKQIHRDLESRLPGISVEIIEEKLHDGLHCFPVERIHSIYPKWKKIAETILTNLNIQEWTGLECWRYGTNTDGHLNPVTIMVEVDKTSTGSFLTAAQLIRGILAHFRESGVDVLFMKDAKQPLVENPTVHRDACSGAVYPGVSIGIHDSSAGSSTLGGLVQLQLPNESRWRTYGLTRFHAVWPPEENRSQRMLQIAGAETALSNWEHGPLKLELPPSAIARKILRVDHPSLRDLRRTITSMDDAIESIRTKEFLELEATQRAIDEGEDLWMPESAARRYEALATRIRDLQATRQPFEAMHDNRSHFLGYVAAGSGMYRLRTNAAGQTISMDWALVDIAPGRIQAQMHGDEVDGNRPFHRGSTTFIPPREFLFNPQLQVEPSMKLYKSGRSTGTTYGYYNGLMAVEIRGRRTANGGFHKVVTWEHTIARSFDQPFAEPGDSGSWVYTYAGDVFGVLNSGNSRKNTMSISCIFDIFKDIKELTHAEVRIAPCPRLP</sequence>
<evidence type="ECO:0000313" key="1">
    <source>
        <dbReference type="EMBL" id="KAJ9488665.1"/>
    </source>
</evidence>
<organism evidence="1 2">
    <name type="scientific">Penicillium thymicola</name>
    <dbReference type="NCBI Taxonomy" id="293382"/>
    <lineage>
        <taxon>Eukaryota</taxon>
        <taxon>Fungi</taxon>
        <taxon>Dikarya</taxon>
        <taxon>Ascomycota</taxon>
        <taxon>Pezizomycotina</taxon>
        <taxon>Eurotiomycetes</taxon>
        <taxon>Eurotiomycetidae</taxon>
        <taxon>Eurotiales</taxon>
        <taxon>Aspergillaceae</taxon>
        <taxon>Penicillium</taxon>
    </lineage>
</organism>
<gene>
    <name evidence="1" type="ORF">VN97_g4625</name>
</gene>
<keyword evidence="2" id="KW-1185">Reference proteome</keyword>
<protein>
    <submittedName>
        <fullName evidence="1">Uncharacterized protein</fullName>
    </submittedName>
</protein>
<dbReference type="AlphaFoldDB" id="A0AAI9TJW8"/>
<dbReference type="EMBL" id="LACB01000110">
    <property type="protein sequence ID" value="KAJ9488665.1"/>
    <property type="molecule type" value="Genomic_DNA"/>
</dbReference>
<reference evidence="1" key="2">
    <citation type="journal article" date="2016" name="Fungal Biol.">
        <title>Ochratoxin A production by Penicillium thymicola.</title>
        <authorList>
            <person name="Nguyen H.D.T."/>
            <person name="McMullin D.R."/>
            <person name="Ponomareva E."/>
            <person name="Riley R."/>
            <person name="Pomraning K.R."/>
            <person name="Baker S.E."/>
            <person name="Seifert K.A."/>
        </authorList>
    </citation>
    <scope>NUCLEOTIDE SEQUENCE</scope>
    <source>
        <strain evidence="1">DAOM 180753</strain>
    </source>
</reference>
<comment type="caution">
    <text evidence="1">The sequence shown here is derived from an EMBL/GenBank/DDBJ whole genome shotgun (WGS) entry which is preliminary data.</text>
</comment>
<dbReference type="Proteomes" id="UP001227192">
    <property type="component" value="Unassembled WGS sequence"/>
</dbReference>
<evidence type="ECO:0000313" key="2">
    <source>
        <dbReference type="Proteomes" id="UP001227192"/>
    </source>
</evidence>
<accession>A0AAI9TJW8</accession>
<proteinExistence type="predicted"/>
<name>A0AAI9TJW8_PENTH</name>
<reference evidence="1" key="1">
    <citation type="submission" date="2015-06" db="EMBL/GenBank/DDBJ databases">
        <authorList>
            <person name="Nguyen H."/>
        </authorList>
    </citation>
    <scope>NUCLEOTIDE SEQUENCE</scope>
    <source>
        <strain evidence="1">DAOM 180753</strain>
    </source>
</reference>